<name>A0A5M8S1B7_9BACI</name>
<comment type="caution">
    <text evidence="1">The sequence shown here is derived from an EMBL/GenBank/DDBJ whole genome shotgun (WGS) entry which is preliminary data.</text>
</comment>
<dbReference type="Proteomes" id="UP000324326">
    <property type="component" value="Unassembled WGS sequence"/>
</dbReference>
<dbReference type="RefSeq" id="WP_148955908.1">
    <property type="nucleotide sequence ID" value="NZ_QSND01000001.1"/>
</dbReference>
<reference evidence="1 2" key="1">
    <citation type="submission" date="2018-08" db="EMBL/GenBank/DDBJ databases">
        <title>Bacillus phenotypic plasticity.</title>
        <authorList>
            <person name="Hurtado E."/>
        </authorList>
    </citation>
    <scope>NUCLEOTIDE SEQUENCE [LARGE SCALE GENOMIC DNA]</scope>
    <source>
        <strain evidence="1 2">427</strain>
    </source>
</reference>
<evidence type="ECO:0000313" key="2">
    <source>
        <dbReference type="Proteomes" id="UP000324326"/>
    </source>
</evidence>
<proteinExistence type="predicted"/>
<dbReference type="STRING" id="1925020.BTA30_15870"/>
<sequence length="392" mass="43836">MEIKKARRFETTDRAHADIFNKVVDQLNENDELIAKRAEEVEQNTATKMDFNTHLKDNTMHITVNERTKWNGSQIFNITSEDGQGKVFIGEADDFHVVLPQYTGLIHFTAAAGAQNVPDTAVRGIWTCDHTGSYGQAIAFDHANKTYRKTISGGNWSEWEDLESVSGAQLKVDAHANNAAFHITGEERKKWNNAQLYKVTTDNGSRAKLANGTDILTLPTGFYFAAGHVVQNNPVSNDSSWFNYDVIETDAGRKTIYAWRSYDNTLWHGTVHTNGIFKGWKRIVTADDLEPSWTDVPLKNGAAHGDRKVRCALMGGLLLLEGEIITKRGVIFGTLPPAYRPSKFRSRIVPIFGTTGMTKLYIETDGNMRLEGQIADNLDHITSYGLDEVIPR</sequence>
<accession>A0A5M8S1B7</accession>
<organism evidence="1 2">
    <name type="scientific">Bacillus swezeyi</name>
    <dbReference type="NCBI Taxonomy" id="1925020"/>
    <lineage>
        <taxon>Bacteria</taxon>
        <taxon>Bacillati</taxon>
        <taxon>Bacillota</taxon>
        <taxon>Bacilli</taxon>
        <taxon>Bacillales</taxon>
        <taxon>Bacillaceae</taxon>
        <taxon>Bacillus</taxon>
    </lineage>
</organism>
<dbReference type="EMBL" id="QSND01000001">
    <property type="protein sequence ID" value="KAA6453196.1"/>
    <property type="molecule type" value="Genomic_DNA"/>
</dbReference>
<evidence type="ECO:0000313" key="1">
    <source>
        <dbReference type="EMBL" id="KAA6453196.1"/>
    </source>
</evidence>
<protein>
    <submittedName>
        <fullName evidence="1">Uncharacterized protein</fullName>
    </submittedName>
</protein>
<dbReference type="AlphaFoldDB" id="A0A5M8S1B7"/>
<gene>
    <name evidence="1" type="ORF">DX927_03025</name>
</gene>